<feature type="transmembrane region" description="Helical" evidence="6">
    <location>
        <begin position="46"/>
        <end position="67"/>
    </location>
</feature>
<feature type="transmembrane region" description="Helical" evidence="6">
    <location>
        <begin position="113"/>
        <end position="139"/>
    </location>
</feature>
<evidence type="ECO:0000256" key="2">
    <source>
        <dbReference type="ARBA" id="ARBA00022475"/>
    </source>
</evidence>
<dbReference type="GO" id="GO:0005886">
    <property type="term" value="C:plasma membrane"/>
    <property type="evidence" value="ECO:0007669"/>
    <property type="project" value="UniProtKB-SubCell"/>
</dbReference>
<keyword evidence="2" id="KW-1003">Cell membrane</keyword>
<dbReference type="AlphaFoldDB" id="A0A1G5E4Q3"/>
<dbReference type="PANTHER" id="PTHR40064">
    <property type="entry name" value="MEMBRANE PROTEIN-RELATED"/>
    <property type="match status" value="1"/>
</dbReference>
<sequence>MGFRVIKTAIAALMAVLIADWCRLPGPTSAGLLAILGVDVTRKRSIRTISARFFASVVGLLFASVLFHFLGFHYWVLGVYILTAFPVIVRVGFKEGIVTGSVVVFRVFSGGEMDVHVILVQIALLLIGLGSAMVVNLAYMPAADPQMFRIRKRIDELFSKIFREFATTLRNPNEVWAGKELIEADKAVLGGIEAAKRSLENQVIHPNEGWSVYFYMRKTQLDSIQHMMHLVSQVYQKMPHAEMVAELFDQLSQDVLTESYTGRTEKLLADVQEEFRQMELPDTREEFEMRSAILQLCRELSMYLKIAKKDKAPSPISDRSQSVNES</sequence>
<evidence type="ECO:0000256" key="1">
    <source>
        <dbReference type="ARBA" id="ARBA00004651"/>
    </source>
</evidence>
<dbReference type="RefSeq" id="WP_090916842.1">
    <property type="nucleotide sequence ID" value="NZ_FMVM01000003.1"/>
</dbReference>
<dbReference type="InterPro" id="IPR010343">
    <property type="entry name" value="ArAE_1"/>
</dbReference>
<comment type="subcellular location">
    <subcellularLocation>
        <location evidence="1">Cell membrane</location>
        <topology evidence="1">Multi-pass membrane protein</topology>
    </subcellularLocation>
</comment>
<dbReference type="Pfam" id="PF11728">
    <property type="entry name" value="ArAE_1_C"/>
    <property type="match status" value="1"/>
</dbReference>
<evidence type="ECO:0000256" key="5">
    <source>
        <dbReference type="ARBA" id="ARBA00023136"/>
    </source>
</evidence>
<evidence type="ECO:0000313" key="9">
    <source>
        <dbReference type="Proteomes" id="UP000198538"/>
    </source>
</evidence>
<dbReference type="Proteomes" id="UP000198538">
    <property type="component" value="Unassembled WGS sequence"/>
</dbReference>
<dbReference type="InterPro" id="IPR038323">
    <property type="entry name" value="ArAE_1_C_sf"/>
</dbReference>
<evidence type="ECO:0000256" key="4">
    <source>
        <dbReference type="ARBA" id="ARBA00022989"/>
    </source>
</evidence>
<evidence type="ECO:0000259" key="7">
    <source>
        <dbReference type="Pfam" id="PF11728"/>
    </source>
</evidence>
<evidence type="ECO:0000256" key="3">
    <source>
        <dbReference type="ARBA" id="ARBA00022692"/>
    </source>
</evidence>
<proteinExistence type="predicted"/>
<dbReference type="STRING" id="582692.SAMN05720606_103156"/>
<evidence type="ECO:0000313" key="8">
    <source>
        <dbReference type="EMBL" id="SCY21956.1"/>
    </source>
</evidence>
<protein>
    <submittedName>
        <fullName evidence="8">Uncharacterized membrane protein YgaE, UPF0421/DUF939 family</fullName>
    </submittedName>
</protein>
<reference evidence="9" key="1">
    <citation type="submission" date="2016-10" db="EMBL/GenBank/DDBJ databases">
        <authorList>
            <person name="Varghese N."/>
            <person name="Submissions S."/>
        </authorList>
    </citation>
    <scope>NUCLEOTIDE SEQUENCE [LARGE SCALE GENOMIC DNA]</scope>
    <source>
        <strain evidence="9">BL9</strain>
    </source>
</reference>
<name>A0A1G5E4Q3_9BACL</name>
<dbReference type="Pfam" id="PF06081">
    <property type="entry name" value="ArAE_1"/>
    <property type="match status" value="1"/>
</dbReference>
<dbReference type="InterPro" id="IPR052984">
    <property type="entry name" value="UPF0421"/>
</dbReference>
<feature type="domain" description="Putative aromatic acid exporter C-terminal" evidence="7">
    <location>
        <begin position="149"/>
        <end position="306"/>
    </location>
</feature>
<dbReference type="EMBL" id="FMVM01000003">
    <property type="protein sequence ID" value="SCY21956.1"/>
    <property type="molecule type" value="Genomic_DNA"/>
</dbReference>
<organism evidence="8 9">
    <name type="scientific">Paenibacillus polysaccharolyticus</name>
    <dbReference type="NCBI Taxonomy" id="582692"/>
    <lineage>
        <taxon>Bacteria</taxon>
        <taxon>Bacillati</taxon>
        <taxon>Bacillota</taxon>
        <taxon>Bacilli</taxon>
        <taxon>Bacillales</taxon>
        <taxon>Paenibacillaceae</taxon>
        <taxon>Paenibacillus</taxon>
    </lineage>
</organism>
<keyword evidence="3 6" id="KW-0812">Transmembrane</keyword>
<dbReference type="PANTHER" id="PTHR40064:SF1">
    <property type="entry name" value="MEMBRANE PROTEIN"/>
    <property type="match status" value="1"/>
</dbReference>
<dbReference type="InterPro" id="IPR021062">
    <property type="entry name" value="ArAE_1_C"/>
</dbReference>
<keyword evidence="4 6" id="KW-1133">Transmembrane helix</keyword>
<dbReference type="Gene3D" id="1.20.120.940">
    <property type="entry name" value="Putative aromatic acid exporter, C-terminal domain"/>
    <property type="match status" value="1"/>
</dbReference>
<accession>A0A1G5E4Q3</accession>
<gene>
    <name evidence="8" type="ORF">SAMN05720606_103156</name>
</gene>
<keyword evidence="5 6" id="KW-0472">Membrane</keyword>
<keyword evidence="9" id="KW-1185">Reference proteome</keyword>
<evidence type="ECO:0000256" key="6">
    <source>
        <dbReference type="SAM" id="Phobius"/>
    </source>
</evidence>